<dbReference type="Gene3D" id="6.10.250.550">
    <property type="match status" value="1"/>
</dbReference>
<evidence type="ECO:0000256" key="12">
    <source>
        <dbReference type="ARBA" id="ARBA00023146"/>
    </source>
</evidence>
<evidence type="ECO:0000256" key="14">
    <source>
        <dbReference type="SAM" id="MobiDB-lite"/>
    </source>
</evidence>
<keyword evidence="6" id="KW-0479">Metal-binding</keyword>
<dbReference type="SMART" id="SM00863">
    <property type="entry name" value="tRNA_SAD"/>
    <property type="match status" value="1"/>
</dbReference>
<dbReference type="Proteomes" id="UP000324996">
    <property type="component" value="Unassembled WGS sequence"/>
</dbReference>
<dbReference type="InterPro" id="IPR012947">
    <property type="entry name" value="tRNA_SAD"/>
</dbReference>
<dbReference type="Pfam" id="PF02272">
    <property type="entry name" value="DHHA1"/>
    <property type="match status" value="1"/>
</dbReference>
<dbReference type="GO" id="GO:0002161">
    <property type="term" value="F:aminoacyl-tRNA deacylase activity"/>
    <property type="evidence" value="ECO:0007669"/>
    <property type="project" value="TreeGrafter"/>
</dbReference>
<sequence length="316" mass="32839">MVRADRLRFDFAHPKPVSAKELAAVEAEVNAVIRRNSDVSTRLMAYEAAVEAGAMALFGEKYSDEVRVLSMGADQSSPDSGSGAYSVELCGGTHVNRLGDIGLFKIISEGAVASGVRRIEALVGEAARLYLLDEENYLKLAANSLKVTPAEVPERVLMLADQVKKLERDLAQARKALAMGGASGAKGPEIETLGAVQFIGQVLQGINPRDLRGLADDHKKKLGSGVVALIAVNEDKAAVLVGVTDDLMDRLSAVDLVRAGAMAVGGKGGGGRPDMAQAGGPDGGKADQAMTAIRQAILDASSVHGELESLSGGTHA</sequence>
<evidence type="ECO:0000256" key="4">
    <source>
        <dbReference type="ARBA" id="ARBA00022555"/>
    </source>
</evidence>
<dbReference type="InterPro" id="IPR018165">
    <property type="entry name" value="Ala-tRNA-synth_IIc_core"/>
</dbReference>
<dbReference type="GO" id="GO:0000049">
    <property type="term" value="F:tRNA binding"/>
    <property type="evidence" value="ECO:0007669"/>
    <property type="project" value="UniProtKB-KW"/>
</dbReference>
<dbReference type="Pfam" id="PF07973">
    <property type="entry name" value="tRNA_SAD"/>
    <property type="match status" value="1"/>
</dbReference>
<organism evidence="16 17">
    <name type="scientific">Iodidimonas nitroreducens</name>
    <dbReference type="NCBI Taxonomy" id="1236968"/>
    <lineage>
        <taxon>Bacteria</taxon>
        <taxon>Pseudomonadati</taxon>
        <taxon>Pseudomonadota</taxon>
        <taxon>Alphaproteobacteria</taxon>
        <taxon>Iodidimonadales</taxon>
        <taxon>Iodidimonadaceae</taxon>
        <taxon>Iodidimonas</taxon>
    </lineage>
</organism>
<dbReference type="EMBL" id="BKCN01000004">
    <property type="protein sequence ID" value="GER03564.1"/>
    <property type="molecule type" value="Genomic_DNA"/>
</dbReference>
<evidence type="ECO:0000256" key="9">
    <source>
        <dbReference type="ARBA" id="ARBA00022840"/>
    </source>
</evidence>
<reference evidence="16 17" key="1">
    <citation type="submission" date="2019-09" db="EMBL/GenBank/DDBJ databases">
        <title>NBRP : Genome information of microbial organism related human and environment.</title>
        <authorList>
            <person name="Hattori M."/>
            <person name="Oshima K."/>
            <person name="Inaba H."/>
            <person name="Suda W."/>
            <person name="Sakamoto M."/>
            <person name="Iino T."/>
            <person name="Kitahara M."/>
            <person name="Oshida Y."/>
            <person name="Iida T."/>
            <person name="Kudo T."/>
            <person name="Itoh T."/>
            <person name="Ohkuma M."/>
        </authorList>
    </citation>
    <scope>NUCLEOTIDE SEQUENCE [LARGE SCALE GENOMIC DNA]</scope>
    <source>
        <strain evidence="16 17">Q-1</strain>
    </source>
</reference>
<dbReference type="GO" id="GO:0006419">
    <property type="term" value="P:alanyl-tRNA aminoacylation"/>
    <property type="evidence" value="ECO:0007669"/>
    <property type="project" value="InterPro"/>
</dbReference>
<dbReference type="FunFam" id="3.30.980.10:FF:000004">
    <property type="entry name" value="Alanine--tRNA ligase, cytoplasmic"/>
    <property type="match status" value="1"/>
</dbReference>
<evidence type="ECO:0000256" key="1">
    <source>
        <dbReference type="ARBA" id="ARBA00008226"/>
    </source>
</evidence>
<keyword evidence="10" id="KW-0694">RNA-binding</keyword>
<dbReference type="InterPro" id="IPR018163">
    <property type="entry name" value="Thr/Ala-tRNA-synth_IIc_edit"/>
</dbReference>
<dbReference type="GO" id="GO:0005524">
    <property type="term" value="F:ATP binding"/>
    <property type="evidence" value="ECO:0007669"/>
    <property type="project" value="UniProtKB-KW"/>
</dbReference>
<proteinExistence type="inferred from homology"/>
<dbReference type="EC" id="6.1.1.7" evidence="2"/>
<dbReference type="GO" id="GO:0046872">
    <property type="term" value="F:metal ion binding"/>
    <property type="evidence" value="ECO:0007669"/>
    <property type="project" value="UniProtKB-KW"/>
</dbReference>
<dbReference type="PANTHER" id="PTHR11777">
    <property type="entry name" value="ALANYL-TRNA SYNTHETASE"/>
    <property type="match status" value="1"/>
</dbReference>
<evidence type="ECO:0000256" key="5">
    <source>
        <dbReference type="ARBA" id="ARBA00022598"/>
    </source>
</evidence>
<dbReference type="Gene3D" id="3.10.310.40">
    <property type="match status" value="1"/>
</dbReference>
<evidence type="ECO:0000256" key="2">
    <source>
        <dbReference type="ARBA" id="ARBA00013168"/>
    </source>
</evidence>
<dbReference type="SUPFAM" id="SSF55186">
    <property type="entry name" value="ThrRS/AlaRS common domain"/>
    <property type="match status" value="1"/>
</dbReference>
<keyword evidence="4" id="KW-0820">tRNA-binding</keyword>
<comment type="caution">
    <text evidence="16">The sequence shown here is derived from an EMBL/GenBank/DDBJ whole genome shotgun (WGS) entry which is preliminary data.</text>
</comment>
<feature type="domain" description="Alanyl-transfer RNA synthetases family profile" evidence="15">
    <location>
        <begin position="1"/>
        <end position="133"/>
    </location>
</feature>
<dbReference type="GO" id="GO:0004813">
    <property type="term" value="F:alanine-tRNA ligase activity"/>
    <property type="evidence" value="ECO:0007669"/>
    <property type="project" value="UniProtKB-EC"/>
</dbReference>
<keyword evidence="5" id="KW-0436">Ligase</keyword>
<evidence type="ECO:0000256" key="8">
    <source>
        <dbReference type="ARBA" id="ARBA00022833"/>
    </source>
</evidence>
<dbReference type="FunFam" id="3.10.310.40:FF:000001">
    <property type="entry name" value="Alanine--tRNA ligase"/>
    <property type="match status" value="1"/>
</dbReference>
<dbReference type="PANTHER" id="PTHR11777:SF9">
    <property type="entry name" value="ALANINE--TRNA LIGASE, CYTOPLASMIC"/>
    <property type="match status" value="1"/>
</dbReference>
<protein>
    <recommendedName>
        <fullName evidence="3">Alanine--tRNA ligase</fullName>
        <ecNumber evidence="2">6.1.1.7</ecNumber>
    </recommendedName>
    <alternativeName>
        <fullName evidence="13">Alanyl-tRNA synthetase</fullName>
    </alternativeName>
</protein>
<evidence type="ECO:0000256" key="10">
    <source>
        <dbReference type="ARBA" id="ARBA00022884"/>
    </source>
</evidence>
<keyword evidence="11" id="KW-0648">Protein biosynthesis</keyword>
<dbReference type="GO" id="GO:0005829">
    <property type="term" value="C:cytosol"/>
    <property type="evidence" value="ECO:0007669"/>
    <property type="project" value="TreeGrafter"/>
</dbReference>
<dbReference type="PROSITE" id="PS50860">
    <property type="entry name" value="AA_TRNA_LIGASE_II_ALA"/>
    <property type="match status" value="1"/>
</dbReference>
<keyword evidence="7" id="KW-0547">Nucleotide-binding</keyword>
<dbReference type="InterPro" id="IPR050058">
    <property type="entry name" value="Ala-tRNA_ligase"/>
</dbReference>
<evidence type="ECO:0000256" key="13">
    <source>
        <dbReference type="ARBA" id="ARBA00032577"/>
    </source>
</evidence>
<evidence type="ECO:0000259" key="15">
    <source>
        <dbReference type="PROSITE" id="PS50860"/>
    </source>
</evidence>
<dbReference type="AlphaFoldDB" id="A0A5A7N736"/>
<evidence type="ECO:0000256" key="11">
    <source>
        <dbReference type="ARBA" id="ARBA00022917"/>
    </source>
</evidence>
<accession>A0A5A7N736</accession>
<dbReference type="GO" id="GO:0045892">
    <property type="term" value="P:negative regulation of DNA-templated transcription"/>
    <property type="evidence" value="ECO:0007669"/>
    <property type="project" value="TreeGrafter"/>
</dbReference>
<name>A0A5A7N736_9PROT</name>
<keyword evidence="8" id="KW-0862">Zinc</keyword>
<dbReference type="InterPro" id="IPR003156">
    <property type="entry name" value="DHHA1_dom"/>
</dbReference>
<gene>
    <name evidence="16" type="ORF">JCM17846_12460</name>
</gene>
<evidence type="ECO:0000256" key="6">
    <source>
        <dbReference type="ARBA" id="ARBA00022723"/>
    </source>
</evidence>
<evidence type="ECO:0000313" key="17">
    <source>
        <dbReference type="Proteomes" id="UP000324996"/>
    </source>
</evidence>
<evidence type="ECO:0000313" key="16">
    <source>
        <dbReference type="EMBL" id="GER03564.1"/>
    </source>
</evidence>
<dbReference type="Gene3D" id="3.30.980.10">
    <property type="entry name" value="Threonyl-trna Synthetase, Chain A, domain 2"/>
    <property type="match status" value="1"/>
</dbReference>
<comment type="similarity">
    <text evidence="1">Belongs to the class-II aminoacyl-tRNA synthetase family.</text>
</comment>
<evidence type="ECO:0000256" key="7">
    <source>
        <dbReference type="ARBA" id="ARBA00022741"/>
    </source>
</evidence>
<keyword evidence="12" id="KW-0030">Aminoacyl-tRNA synthetase</keyword>
<keyword evidence="17" id="KW-1185">Reference proteome</keyword>
<evidence type="ECO:0000256" key="3">
    <source>
        <dbReference type="ARBA" id="ARBA00017959"/>
    </source>
</evidence>
<feature type="region of interest" description="Disordered" evidence="14">
    <location>
        <begin position="265"/>
        <end position="286"/>
    </location>
</feature>
<keyword evidence="9" id="KW-0067">ATP-binding</keyword>